<keyword evidence="11" id="KW-1185">Reference proteome</keyword>
<dbReference type="EC" id="2.3.1.241" evidence="9"/>
<evidence type="ECO:0000256" key="5">
    <source>
        <dbReference type="ARBA" id="ARBA00022985"/>
    </source>
</evidence>
<dbReference type="PANTHER" id="PTHR30606:SF9">
    <property type="entry name" value="LIPID A BIOSYNTHESIS LAUROYLTRANSFERASE"/>
    <property type="match status" value="1"/>
</dbReference>
<comment type="function">
    <text evidence="9">Catalyzes the transfer of an acyl chain from an acyl-[acyl-carrier-protein] (ACP) to a Kdo(2)-lipid IV(A) to form a Kdo(2)-(acyl)-lipid IV(A).</text>
</comment>
<evidence type="ECO:0000256" key="4">
    <source>
        <dbReference type="ARBA" id="ARBA00022692"/>
    </source>
</evidence>
<keyword evidence="1 9" id="KW-1003">Cell membrane</keyword>
<dbReference type="GO" id="GO:0016746">
    <property type="term" value="F:acyltransferase activity"/>
    <property type="evidence" value="ECO:0007669"/>
    <property type="project" value="UniProtKB-KW"/>
</dbReference>
<evidence type="ECO:0000256" key="7">
    <source>
        <dbReference type="ARBA" id="ARBA00023136"/>
    </source>
</evidence>
<keyword evidence="4 9" id="KW-0812">Transmembrane</keyword>
<dbReference type="EMBL" id="JBBKTX010000008">
    <property type="protein sequence ID" value="MFK4752415.1"/>
    <property type="molecule type" value="Genomic_DNA"/>
</dbReference>
<feature type="short sequence motif" description="HXXXXD motif" evidence="9">
    <location>
        <begin position="127"/>
        <end position="132"/>
    </location>
</feature>
<proteinExistence type="inferred from homology"/>
<dbReference type="Pfam" id="PF03279">
    <property type="entry name" value="Lip_A_acyltrans"/>
    <property type="match status" value="1"/>
</dbReference>
<dbReference type="HAMAP" id="MF_01942">
    <property type="entry name" value="Lipid_A_LpxL_LpxP"/>
    <property type="match status" value="1"/>
</dbReference>
<gene>
    <name evidence="9 10" type="primary">lpxL</name>
    <name evidence="10" type="ORF">WG929_08340</name>
</gene>
<dbReference type="PANTHER" id="PTHR30606">
    <property type="entry name" value="LIPID A BIOSYNTHESIS LAUROYL ACYLTRANSFERASE"/>
    <property type="match status" value="1"/>
</dbReference>
<keyword evidence="3 9" id="KW-0808">Transferase</keyword>
<dbReference type="InterPro" id="IPR004960">
    <property type="entry name" value="LipA_acyltrans"/>
</dbReference>
<dbReference type="NCBIfam" id="TIGR02207">
    <property type="entry name" value="lipid_A_htrB"/>
    <property type="match status" value="1"/>
</dbReference>
<evidence type="ECO:0000256" key="2">
    <source>
        <dbReference type="ARBA" id="ARBA00022519"/>
    </source>
</evidence>
<dbReference type="CDD" id="cd07984">
    <property type="entry name" value="LPLAT_LABLAT-like"/>
    <property type="match status" value="1"/>
</dbReference>
<evidence type="ECO:0000256" key="3">
    <source>
        <dbReference type="ARBA" id="ARBA00022679"/>
    </source>
</evidence>
<keyword evidence="8 9" id="KW-0012">Acyltransferase</keyword>
<name>A0ABW8NHL1_9GAMM</name>
<evidence type="ECO:0000313" key="11">
    <source>
        <dbReference type="Proteomes" id="UP001620597"/>
    </source>
</evidence>
<comment type="catalytic activity">
    <reaction evidence="9">
        <text>an alpha-Kdo-(2-&gt;4)-alpha-Kdo-(2-&gt;6)-lipid IVA + a fatty acyl-[ACP] = an alpha-Kdo-(2-&gt;4)-alpha-Kdo-(2-&gt;6)-(acyl)-lipid IVA + holo-[ACP]</text>
        <dbReference type="Rhea" id="RHEA:69396"/>
        <dbReference type="Rhea" id="RHEA-COMP:9685"/>
        <dbReference type="Rhea" id="RHEA-COMP:14125"/>
        <dbReference type="ChEBI" id="CHEBI:64479"/>
        <dbReference type="ChEBI" id="CHEBI:138651"/>
        <dbReference type="ChEBI" id="CHEBI:176429"/>
        <dbReference type="ChEBI" id="CHEBI:176430"/>
        <dbReference type="EC" id="2.3.1.241"/>
    </reaction>
</comment>
<evidence type="ECO:0000256" key="8">
    <source>
        <dbReference type="ARBA" id="ARBA00023315"/>
    </source>
</evidence>
<sequence length="303" mass="34908">MPPKHLLHPRYWPVWLGTGLLISMTYLPYRIQLAIGKTLGLILYKTGKSRRHIATVNVRLCFPEKAEQQQTQLVRQIFIDNGIGLMETLIGWFRRPDYLLDRTHFHGFEQLKAELATGRGVILLGAHYSMLDLAGALFVTQLPANVSYRPQDNPVMNWLMEQQRQKLYTGCYTRKDIRSFIRCLKQGEVLWYAQDQDFGRKNSVFVDFFGIPTATITATSRIAKAGNAKVMPLTYFRRDDNSGYDITVHPPLPIPSGDDIEDARVANAFIEQQLRQHPSQYLWLHRRFKTQPDAGNGKANLYR</sequence>
<dbReference type="Proteomes" id="UP001620597">
    <property type="component" value="Unassembled WGS sequence"/>
</dbReference>
<evidence type="ECO:0000256" key="9">
    <source>
        <dbReference type="HAMAP-Rule" id="MF_01942"/>
    </source>
</evidence>
<comment type="caution">
    <text evidence="10">The sequence shown here is derived from an EMBL/GenBank/DDBJ whole genome shotgun (WGS) entry which is preliminary data.</text>
</comment>
<feature type="transmembrane region" description="Helical" evidence="9">
    <location>
        <begin position="12"/>
        <end position="29"/>
    </location>
</feature>
<evidence type="ECO:0000256" key="1">
    <source>
        <dbReference type="ARBA" id="ARBA00022475"/>
    </source>
</evidence>
<keyword evidence="6 9" id="KW-1133">Transmembrane helix</keyword>
<accession>A0ABW8NHL1</accession>
<evidence type="ECO:0000256" key="6">
    <source>
        <dbReference type="ARBA" id="ARBA00022989"/>
    </source>
</evidence>
<keyword evidence="5 9" id="KW-0448">Lipopolysaccharide biosynthesis</keyword>
<reference evidence="10 11" key="1">
    <citation type="submission" date="2024-03" db="EMBL/GenBank/DDBJ databases">
        <title>High-quality draft genome sequence of Oceanobacter sp. wDCs-4.</title>
        <authorList>
            <person name="Dong C."/>
        </authorList>
    </citation>
    <scope>NUCLEOTIDE SEQUENCE [LARGE SCALE GENOMIC DNA]</scope>
    <source>
        <strain evidence="11">wDCs-4</strain>
    </source>
</reference>
<dbReference type="PIRSF" id="PIRSF026649">
    <property type="entry name" value="MsbB"/>
    <property type="match status" value="1"/>
</dbReference>
<comment type="similarity">
    <text evidence="9">Belongs to the LpxL/LpxM/LpxP family.</text>
</comment>
<protein>
    <recommendedName>
        <fullName evidence="9">Lipid A biosynthesis acyltransferase</fullName>
        <ecNumber evidence="9">2.3.1.241</ecNumber>
    </recommendedName>
    <alternativeName>
        <fullName evidence="9">Kdo(2)-lipid IV(A) acyltransferase</fullName>
    </alternativeName>
</protein>
<evidence type="ECO:0000313" key="10">
    <source>
        <dbReference type="EMBL" id="MFK4752415.1"/>
    </source>
</evidence>
<comment type="pathway">
    <text evidence="9">Glycolipid biosynthesis; KDO(2)-lipid A biosynthesis; KDO(2)-lipid A from CMP-3-deoxy-D-manno-octulosonate and lipid IV(A): step 3/4.</text>
</comment>
<keyword evidence="2 9" id="KW-0997">Cell inner membrane</keyword>
<keyword evidence="7 9" id="KW-0472">Membrane</keyword>
<dbReference type="RefSeq" id="WP_416205692.1">
    <property type="nucleotide sequence ID" value="NZ_JBBKTX010000008.1"/>
</dbReference>
<comment type="subcellular location">
    <subcellularLocation>
        <location evidence="9">Cell inner membrane</location>
        <topology evidence="9">Single-pass membrane protein</topology>
    </subcellularLocation>
</comment>
<comment type="pathway">
    <text evidence="9">Bacterial outer membrane biogenesis; lipopolysaccharide biosynthesis.</text>
</comment>
<organism evidence="10 11">
    <name type="scientific">Oceanobacter antarcticus</name>
    <dbReference type="NCBI Taxonomy" id="3133425"/>
    <lineage>
        <taxon>Bacteria</taxon>
        <taxon>Pseudomonadati</taxon>
        <taxon>Pseudomonadota</taxon>
        <taxon>Gammaproteobacteria</taxon>
        <taxon>Oceanospirillales</taxon>
        <taxon>Oceanospirillaceae</taxon>
        <taxon>Oceanobacter</taxon>
    </lineage>
</organism>
<dbReference type="InterPro" id="IPR011920">
    <property type="entry name" value="Lipid_A_LpxL_LpxP"/>
</dbReference>